<protein>
    <submittedName>
        <fullName evidence="1">DUF3630 family protein</fullName>
    </submittedName>
</protein>
<dbReference type="AlphaFoldDB" id="A0A7Y7YK69"/>
<evidence type="ECO:0000313" key="2">
    <source>
        <dbReference type="Proteomes" id="UP000520592"/>
    </source>
</evidence>
<reference evidence="1 2" key="1">
    <citation type="submission" date="2020-04" db="EMBL/GenBank/DDBJ databases">
        <title>Molecular characterization of pseudomonads from Agaricus bisporus reveal novel blotch 2 pathogens in Western Europe.</title>
        <authorList>
            <person name="Taparia T."/>
            <person name="Krijger M."/>
            <person name="Haynes E."/>
            <person name="Elpinstone J.G."/>
            <person name="Noble R."/>
            <person name="Van Der Wolf J."/>
        </authorList>
    </citation>
    <scope>NUCLEOTIDE SEQUENCE [LARGE SCALE GENOMIC DNA]</scope>
    <source>
        <strain evidence="1 2">IPO3737</strain>
    </source>
</reference>
<evidence type="ECO:0000313" key="1">
    <source>
        <dbReference type="EMBL" id="NWC37319.1"/>
    </source>
</evidence>
<accession>A0A7Y7YK69</accession>
<organism evidence="1 2">
    <name type="scientific">Pseudomonas gingeri</name>
    <dbReference type="NCBI Taxonomy" id="117681"/>
    <lineage>
        <taxon>Bacteria</taxon>
        <taxon>Pseudomonadati</taxon>
        <taxon>Pseudomonadota</taxon>
        <taxon>Gammaproteobacteria</taxon>
        <taxon>Pseudomonadales</taxon>
        <taxon>Pseudomonadaceae</taxon>
        <taxon>Pseudomonas</taxon>
    </lineage>
</organism>
<dbReference type="EMBL" id="JACAQD010000066">
    <property type="protein sequence ID" value="NWC37319.1"/>
    <property type="molecule type" value="Genomic_DNA"/>
</dbReference>
<dbReference type="Proteomes" id="UP000520592">
    <property type="component" value="Unassembled WGS sequence"/>
</dbReference>
<dbReference type="InterPro" id="IPR022080">
    <property type="entry name" value="DUF3630"/>
</dbReference>
<proteinExistence type="predicted"/>
<name>A0A7Y7YK69_9PSED</name>
<sequence length="86" mass="9730">MATIEVSEKADWKLFDDVARVLEHGLGGRWKEKLDGLDQRYWDLLVDEHTLTLHLEHYVGISIVVPDSADDTAQRVCALLNQLPCG</sequence>
<dbReference type="RefSeq" id="WP_177058544.1">
    <property type="nucleotide sequence ID" value="NZ_JACAPS010000019.1"/>
</dbReference>
<gene>
    <name evidence="1" type="ORF">HX876_33745</name>
</gene>
<dbReference type="Pfam" id="PF12305">
    <property type="entry name" value="DUF3630"/>
    <property type="match status" value="1"/>
</dbReference>
<comment type="caution">
    <text evidence="1">The sequence shown here is derived from an EMBL/GenBank/DDBJ whole genome shotgun (WGS) entry which is preliminary data.</text>
</comment>